<keyword evidence="2" id="KW-0472">Membrane</keyword>
<keyword evidence="2" id="KW-0812">Transmembrane</keyword>
<gene>
    <name evidence="3" type="ORF">HYPSUDRAFT_209198</name>
</gene>
<accession>A0A0D2NZK3</accession>
<keyword evidence="4" id="KW-1185">Reference proteome</keyword>
<name>A0A0D2NZK3_HYPSF</name>
<evidence type="ECO:0000313" key="3">
    <source>
        <dbReference type="EMBL" id="KJA13860.1"/>
    </source>
</evidence>
<feature type="transmembrane region" description="Helical" evidence="2">
    <location>
        <begin position="28"/>
        <end position="54"/>
    </location>
</feature>
<evidence type="ECO:0000313" key="4">
    <source>
        <dbReference type="Proteomes" id="UP000054270"/>
    </source>
</evidence>
<feature type="compositionally biased region" description="Acidic residues" evidence="1">
    <location>
        <begin position="178"/>
        <end position="187"/>
    </location>
</feature>
<dbReference type="Proteomes" id="UP000054270">
    <property type="component" value="Unassembled WGS sequence"/>
</dbReference>
<keyword evidence="2" id="KW-1133">Transmembrane helix</keyword>
<feature type="region of interest" description="Disordered" evidence="1">
    <location>
        <begin position="1"/>
        <end position="20"/>
    </location>
</feature>
<evidence type="ECO:0000256" key="2">
    <source>
        <dbReference type="SAM" id="Phobius"/>
    </source>
</evidence>
<dbReference type="AlphaFoldDB" id="A0A0D2NZK3"/>
<protein>
    <submittedName>
        <fullName evidence="3">Uncharacterized protein</fullName>
    </submittedName>
</protein>
<sequence>MQLQTAPLVGAPIQTESSSSKLSKTQHIAAIVPLVGALVPLLIFSVIGALFICWRRRRRAAERTLHRFSNIPPDADTYPRREENNGPPAIDKTLFHRITHPRRKDPLRMARLGARGNRVARAIFTGAEPGAVHEERALQAQLAEENLVLRMRIREMEGLAIVRSSGRWGTATNSDAPPDYDEDGIEL</sequence>
<dbReference type="EMBL" id="KN817709">
    <property type="protein sequence ID" value="KJA13860.1"/>
    <property type="molecule type" value="Genomic_DNA"/>
</dbReference>
<reference evidence="4" key="1">
    <citation type="submission" date="2014-04" db="EMBL/GenBank/DDBJ databases">
        <title>Evolutionary Origins and Diversification of the Mycorrhizal Mutualists.</title>
        <authorList>
            <consortium name="DOE Joint Genome Institute"/>
            <consortium name="Mycorrhizal Genomics Consortium"/>
            <person name="Kohler A."/>
            <person name="Kuo A."/>
            <person name="Nagy L.G."/>
            <person name="Floudas D."/>
            <person name="Copeland A."/>
            <person name="Barry K.W."/>
            <person name="Cichocki N."/>
            <person name="Veneault-Fourrey C."/>
            <person name="LaButti K."/>
            <person name="Lindquist E.A."/>
            <person name="Lipzen A."/>
            <person name="Lundell T."/>
            <person name="Morin E."/>
            <person name="Murat C."/>
            <person name="Riley R."/>
            <person name="Ohm R."/>
            <person name="Sun H."/>
            <person name="Tunlid A."/>
            <person name="Henrissat B."/>
            <person name="Grigoriev I.V."/>
            <person name="Hibbett D.S."/>
            <person name="Martin F."/>
        </authorList>
    </citation>
    <scope>NUCLEOTIDE SEQUENCE [LARGE SCALE GENOMIC DNA]</scope>
    <source>
        <strain evidence="4">FD-334 SS-4</strain>
    </source>
</reference>
<feature type="region of interest" description="Disordered" evidence="1">
    <location>
        <begin position="167"/>
        <end position="187"/>
    </location>
</feature>
<evidence type="ECO:0000256" key="1">
    <source>
        <dbReference type="SAM" id="MobiDB-lite"/>
    </source>
</evidence>
<proteinExistence type="predicted"/>
<organism evidence="3 4">
    <name type="scientific">Hypholoma sublateritium (strain FD-334 SS-4)</name>
    <dbReference type="NCBI Taxonomy" id="945553"/>
    <lineage>
        <taxon>Eukaryota</taxon>
        <taxon>Fungi</taxon>
        <taxon>Dikarya</taxon>
        <taxon>Basidiomycota</taxon>
        <taxon>Agaricomycotina</taxon>
        <taxon>Agaricomycetes</taxon>
        <taxon>Agaricomycetidae</taxon>
        <taxon>Agaricales</taxon>
        <taxon>Agaricineae</taxon>
        <taxon>Strophariaceae</taxon>
        <taxon>Hypholoma</taxon>
    </lineage>
</organism>